<keyword evidence="1" id="KW-0472">Membrane</keyword>
<reference evidence="3" key="2">
    <citation type="submission" date="2020-09" db="EMBL/GenBank/DDBJ databases">
        <authorList>
            <person name="Sun Q."/>
            <person name="Zhou Y."/>
        </authorList>
    </citation>
    <scope>NUCLEOTIDE SEQUENCE</scope>
    <source>
        <strain evidence="3">CGMCC 1.15290</strain>
    </source>
</reference>
<gene>
    <name evidence="3" type="ORF">GCM10011379_50240</name>
</gene>
<evidence type="ECO:0000313" key="4">
    <source>
        <dbReference type="Proteomes" id="UP000627292"/>
    </source>
</evidence>
<feature type="chain" id="PRO_5038056919" description="DUF4271 domain-containing protein" evidence="2">
    <location>
        <begin position="20"/>
        <end position="332"/>
    </location>
</feature>
<evidence type="ECO:0000313" key="3">
    <source>
        <dbReference type="EMBL" id="GGH80008.1"/>
    </source>
</evidence>
<name>A0A917J3D4_9BACT</name>
<feature type="signal peptide" evidence="2">
    <location>
        <begin position="1"/>
        <end position="19"/>
    </location>
</feature>
<feature type="transmembrane region" description="Helical" evidence="1">
    <location>
        <begin position="121"/>
        <end position="150"/>
    </location>
</feature>
<feature type="transmembrane region" description="Helical" evidence="1">
    <location>
        <begin position="305"/>
        <end position="324"/>
    </location>
</feature>
<protein>
    <recommendedName>
        <fullName evidence="5">DUF4271 domain-containing protein</fullName>
    </recommendedName>
</protein>
<keyword evidence="1" id="KW-0812">Transmembrane</keyword>
<evidence type="ECO:0008006" key="5">
    <source>
        <dbReference type="Google" id="ProtNLM"/>
    </source>
</evidence>
<keyword evidence="1" id="KW-1133">Transmembrane helix</keyword>
<dbReference type="RefSeq" id="WP_188957714.1">
    <property type="nucleotide sequence ID" value="NZ_BMIB01000005.1"/>
</dbReference>
<dbReference type="Proteomes" id="UP000627292">
    <property type="component" value="Unassembled WGS sequence"/>
</dbReference>
<keyword evidence="4" id="KW-1185">Reference proteome</keyword>
<feature type="transmembrane region" description="Helical" evidence="1">
    <location>
        <begin position="238"/>
        <end position="261"/>
    </location>
</feature>
<dbReference type="AlphaFoldDB" id="A0A917J3D4"/>
<evidence type="ECO:0000256" key="1">
    <source>
        <dbReference type="SAM" id="Phobius"/>
    </source>
</evidence>
<evidence type="ECO:0000256" key="2">
    <source>
        <dbReference type="SAM" id="SignalP"/>
    </source>
</evidence>
<dbReference type="InterPro" id="IPR025367">
    <property type="entry name" value="DUF4271"/>
</dbReference>
<dbReference type="Pfam" id="PF14093">
    <property type="entry name" value="DUF4271"/>
    <property type="match status" value="1"/>
</dbReference>
<feature type="transmembrane region" description="Helical" evidence="1">
    <location>
        <begin position="198"/>
        <end position="217"/>
    </location>
</feature>
<sequence length="332" mass="38197">MLKHLIVIFLALIPVQLWAQTDSTPPPVTQPKPVIRKADSVKRVAPVAKPAADTIRRLADSAMVKPDSVKRGADTVVPVRQLTWQEDTLYQRLFRNAYLPIGKPGVFMISQQWVRESKDKLFYVLVGLLLILGFIRASFPKYFTYLFMLVRQTSFRQKQTREQLLQGRLPSLMMNILFLLVAGIFVSVVFTQKKITNIPFWYLVLYSILILAGVYLLKFLFLRFTGWVFRVSEAAETYIFIVFLVNKLMAVVLLPLVWLLAFSEGDFNVIVFTISTFIIVLLLLYRYILALAAVRNMVRVSPFHFFIYLCAVEILPVLLIYKVVFSKMGLSI</sequence>
<proteinExistence type="predicted"/>
<accession>A0A917J3D4</accession>
<dbReference type="EMBL" id="BMIB01000005">
    <property type="protein sequence ID" value="GGH80008.1"/>
    <property type="molecule type" value="Genomic_DNA"/>
</dbReference>
<keyword evidence="2" id="KW-0732">Signal</keyword>
<reference evidence="3" key="1">
    <citation type="journal article" date="2014" name="Int. J. Syst. Evol. Microbiol.">
        <title>Complete genome sequence of Corynebacterium casei LMG S-19264T (=DSM 44701T), isolated from a smear-ripened cheese.</title>
        <authorList>
            <consortium name="US DOE Joint Genome Institute (JGI-PGF)"/>
            <person name="Walter F."/>
            <person name="Albersmeier A."/>
            <person name="Kalinowski J."/>
            <person name="Ruckert C."/>
        </authorList>
    </citation>
    <scope>NUCLEOTIDE SEQUENCE</scope>
    <source>
        <strain evidence="3">CGMCC 1.15290</strain>
    </source>
</reference>
<feature type="transmembrane region" description="Helical" evidence="1">
    <location>
        <begin position="267"/>
        <end position="293"/>
    </location>
</feature>
<feature type="transmembrane region" description="Helical" evidence="1">
    <location>
        <begin position="171"/>
        <end position="192"/>
    </location>
</feature>
<comment type="caution">
    <text evidence="3">The sequence shown here is derived from an EMBL/GenBank/DDBJ whole genome shotgun (WGS) entry which is preliminary data.</text>
</comment>
<organism evidence="3 4">
    <name type="scientific">Filimonas zeae</name>
    <dbReference type="NCBI Taxonomy" id="1737353"/>
    <lineage>
        <taxon>Bacteria</taxon>
        <taxon>Pseudomonadati</taxon>
        <taxon>Bacteroidota</taxon>
        <taxon>Chitinophagia</taxon>
        <taxon>Chitinophagales</taxon>
        <taxon>Chitinophagaceae</taxon>
        <taxon>Filimonas</taxon>
    </lineage>
</organism>